<dbReference type="EMBL" id="CAEZSR010000184">
    <property type="protein sequence ID" value="CAB4585549.1"/>
    <property type="molecule type" value="Genomic_DNA"/>
</dbReference>
<proteinExistence type="predicted"/>
<organism evidence="1">
    <name type="scientific">freshwater metagenome</name>
    <dbReference type="NCBI Taxonomy" id="449393"/>
    <lineage>
        <taxon>unclassified sequences</taxon>
        <taxon>metagenomes</taxon>
        <taxon>ecological metagenomes</taxon>
    </lineage>
</organism>
<reference evidence="1" key="1">
    <citation type="submission" date="2020-05" db="EMBL/GenBank/DDBJ databases">
        <authorList>
            <person name="Chiriac C."/>
            <person name="Salcher M."/>
            <person name="Ghai R."/>
            <person name="Kavagutti S V."/>
        </authorList>
    </citation>
    <scope>NUCLEOTIDE SEQUENCE</scope>
</reference>
<gene>
    <name evidence="1" type="ORF">UFOPK1493_03383</name>
</gene>
<accession>A0A6J6FCW6</accession>
<dbReference type="InterPro" id="IPR050458">
    <property type="entry name" value="LolB"/>
</dbReference>
<dbReference type="PANTHER" id="PTHR30634">
    <property type="entry name" value="OUTER MEMBRANE LOLAB LIPOPROTEIN INSERTION APPARATUS"/>
    <property type="match status" value="1"/>
</dbReference>
<evidence type="ECO:0000313" key="1">
    <source>
        <dbReference type="EMBL" id="CAB4585549.1"/>
    </source>
</evidence>
<sequence length="751" mass="80373">MSTARLRLLGVRHHGPGSARAVRRSLTLAPPDIVLIEGHADADPVLPLAAEPEMEPPVAMLAYMADRPERAVFSPFASFSPEWVALRWALDADVAVRCIDLPARFTLAADEPAQLSLAVDATARPVDPIAELASAAGYDDPERWWEDVVEHRLHPDDGGDPSHADASFEAIGDAMAALRARFEPSGEPSDPTEQRREAHMRAAIRRAIADGFTEIAVVCGAWHVPALRRVHEPKLAARDTATLRGLPKVKATVTWVPWTHRRLASATGYGAGVTAPGWYDHLYTHAGPDVVARWFAEVAQVLRAADHPASAADVVEATRLADALAALRGRPLAGLGEVDDAARAVFGHGGDTPMRLISSDLVVGNRLGSVPASTPMVPLARDLAAEQKRCRLKPEGARKTVELDLRQSLHLQRSQLLHRVGLLDVPWGIEAEGRRSAGTFRETWELRWEPEFELRIIEASALGTTVATACAAAVMQRATDTASLGDLTVLLERCLLAGLDDVVPRLLRLVDERSAVSADVARLMEAVPPLARTVRYGDVRATDAEAVQTVIGGIVSRVVAGLPPACVGLDDDESSAMATLVRDTQSALSLLGDHEHLAALHRALAEVGERERVHGLLQGVATRILADADVLDAVATELRVSRSLSPGAVPLDAAAFVEGFLGGSGAVLVHDPVLLGVIDRWLASLASDAFTQTLPLLRRTFGSFETAERRAIGERLRTGEAPGTHRSEHRLDAERVAAGLATVAALLGVRS</sequence>
<protein>
    <submittedName>
        <fullName evidence="1">Unannotated protein</fullName>
    </submittedName>
</protein>
<dbReference type="PANTHER" id="PTHR30634:SF14">
    <property type="match status" value="1"/>
</dbReference>
<dbReference type="AlphaFoldDB" id="A0A6J6FCW6"/>
<name>A0A6J6FCW6_9ZZZZ</name>
<dbReference type="InterPro" id="IPR043737">
    <property type="entry name" value="DUF5682"/>
</dbReference>
<dbReference type="Pfam" id="PF18934">
    <property type="entry name" value="DUF5682"/>
    <property type="match status" value="1"/>
</dbReference>